<protein>
    <submittedName>
        <fullName evidence="2">Uncharacterized protein</fullName>
    </submittedName>
</protein>
<feature type="compositionally biased region" description="Acidic residues" evidence="1">
    <location>
        <begin position="96"/>
        <end position="112"/>
    </location>
</feature>
<accession>A0A6C0H5T8</accession>
<evidence type="ECO:0000313" key="2">
    <source>
        <dbReference type="EMBL" id="QHT75576.1"/>
    </source>
</evidence>
<dbReference type="AlphaFoldDB" id="A0A6C0H5T8"/>
<sequence>MSWKNIVLKTNENISIEQEKIKNGWVMIYFKNGKGYGKSEWKYGVKLLHNDKEKEIDLYTLVKNHENYKLEYDKINGQGSYEKIYGNQIESSLLDEKEEEEEESDEDEYKSD</sequence>
<reference evidence="2" key="1">
    <citation type="journal article" date="2020" name="Nature">
        <title>Giant virus diversity and host interactions through global metagenomics.</title>
        <authorList>
            <person name="Schulz F."/>
            <person name="Roux S."/>
            <person name="Paez-Espino D."/>
            <person name="Jungbluth S."/>
            <person name="Walsh D.A."/>
            <person name="Denef V.J."/>
            <person name="McMahon K.D."/>
            <person name="Konstantinidis K.T."/>
            <person name="Eloe-Fadrosh E.A."/>
            <person name="Kyrpides N.C."/>
            <person name="Woyke T."/>
        </authorList>
    </citation>
    <scope>NUCLEOTIDE SEQUENCE</scope>
    <source>
        <strain evidence="2">GVMAG-M-3300023179-71</strain>
    </source>
</reference>
<name>A0A6C0H5T8_9ZZZZ</name>
<organism evidence="2">
    <name type="scientific">viral metagenome</name>
    <dbReference type="NCBI Taxonomy" id="1070528"/>
    <lineage>
        <taxon>unclassified sequences</taxon>
        <taxon>metagenomes</taxon>
        <taxon>organismal metagenomes</taxon>
    </lineage>
</organism>
<feature type="region of interest" description="Disordered" evidence="1">
    <location>
        <begin position="92"/>
        <end position="112"/>
    </location>
</feature>
<proteinExistence type="predicted"/>
<evidence type="ECO:0000256" key="1">
    <source>
        <dbReference type="SAM" id="MobiDB-lite"/>
    </source>
</evidence>
<dbReference type="EMBL" id="MN739879">
    <property type="protein sequence ID" value="QHT75576.1"/>
    <property type="molecule type" value="Genomic_DNA"/>
</dbReference>